<gene>
    <name evidence="1" type="ORF">BFJ72_g14819</name>
</gene>
<protein>
    <submittedName>
        <fullName evidence="1">Uncharacterized protein</fullName>
    </submittedName>
</protein>
<dbReference type="EMBL" id="MRDB01000130">
    <property type="protein sequence ID" value="RKL21948.1"/>
    <property type="molecule type" value="Genomic_DNA"/>
</dbReference>
<reference evidence="1 2" key="1">
    <citation type="journal article" date="2018" name="Sci. Rep.">
        <title>Characterisation of pathogen-specific regions and novel effector candidates in Fusarium oxysporum f. sp. cepae.</title>
        <authorList>
            <person name="Armitage A.D."/>
            <person name="Taylor A."/>
            <person name="Sobczyk M.K."/>
            <person name="Baxter L."/>
            <person name="Greenfield B.P."/>
            <person name="Bates H.J."/>
            <person name="Wilson F."/>
            <person name="Jackson A.C."/>
            <person name="Ott S."/>
            <person name="Harrison R.J."/>
            <person name="Clarkson J.P."/>
        </authorList>
    </citation>
    <scope>NUCLEOTIDE SEQUENCE [LARGE SCALE GENOMIC DNA]</scope>
    <source>
        <strain evidence="1 2">Fp_A8</strain>
    </source>
</reference>
<name>A0A420RY40_GIBIN</name>
<organism evidence="1 2">
    <name type="scientific">Gibberella intermedia</name>
    <name type="common">Bulb rot disease fungus</name>
    <name type="synonym">Fusarium proliferatum</name>
    <dbReference type="NCBI Taxonomy" id="948311"/>
    <lineage>
        <taxon>Eukaryota</taxon>
        <taxon>Fungi</taxon>
        <taxon>Dikarya</taxon>
        <taxon>Ascomycota</taxon>
        <taxon>Pezizomycotina</taxon>
        <taxon>Sordariomycetes</taxon>
        <taxon>Hypocreomycetidae</taxon>
        <taxon>Hypocreales</taxon>
        <taxon>Nectriaceae</taxon>
        <taxon>Fusarium</taxon>
        <taxon>Fusarium fujikuroi species complex</taxon>
    </lineage>
</organism>
<dbReference type="Proteomes" id="UP000283569">
    <property type="component" value="Unassembled WGS sequence"/>
</dbReference>
<proteinExistence type="predicted"/>
<evidence type="ECO:0000313" key="2">
    <source>
        <dbReference type="Proteomes" id="UP000283569"/>
    </source>
</evidence>
<dbReference type="AlphaFoldDB" id="A0A420RY40"/>
<accession>A0A420RY40</accession>
<sequence>MAVAPGCDLPWRGAAVRTTVELCVNMAVPPSRECMTMLRCGNQIRLTRREAEVFKEITDFEPADIRTLADLERYVAQCKGYYHGTSYATAFLHWLIDGQLDACVGRPDARQGGR</sequence>
<evidence type="ECO:0000313" key="1">
    <source>
        <dbReference type="EMBL" id="RKL21948.1"/>
    </source>
</evidence>
<comment type="caution">
    <text evidence="1">The sequence shown here is derived from an EMBL/GenBank/DDBJ whole genome shotgun (WGS) entry which is preliminary data.</text>
</comment>